<gene>
    <name evidence="2" type="ORF">CMUS01_02824</name>
</gene>
<keyword evidence="3" id="KW-1185">Reference proteome</keyword>
<feature type="domain" description="F-box" evidence="1">
    <location>
        <begin position="39"/>
        <end position="85"/>
    </location>
</feature>
<proteinExistence type="predicted"/>
<dbReference type="Pfam" id="PF00646">
    <property type="entry name" value="F-box"/>
    <property type="match status" value="1"/>
</dbReference>
<accession>A0A8H6U738</accession>
<dbReference type="EMBL" id="WIGM01000062">
    <property type="protein sequence ID" value="KAF6842696.1"/>
    <property type="molecule type" value="Genomic_DNA"/>
</dbReference>
<dbReference type="OrthoDB" id="2687876at2759"/>
<organism evidence="2 3">
    <name type="scientific">Colletotrichum musicola</name>
    <dbReference type="NCBI Taxonomy" id="2175873"/>
    <lineage>
        <taxon>Eukaryota</taxon>
        <taxon>Fungi</taxon>
        <taxon>Dikarya</taxon>
        <taxon>Ascomycota</taxon>
        <taxon>Pezizomycotina</taxon>
        <taxon>Sordariomycetes</taxon>
        <taxon>Hypocreomycetidae</taxon>
        <taxon>Glomerellales</taxon>
        <taxon>Glomerellaceae</taxon>
        <taxon>Colletotrichum</taxon>
        <taxon>Colletotrichum orchidearum species complex</taxon>
    </lineage>
</organism>
<dbReference type="AlphaFoldDB" id="A0A8H6U738"/>
<comment type="caution">
    <text evidence="2">The sequence shown here is derived from an EMBL/GenBank/DDBJ whole genome shotgun (WGS) entry which is preliminary data.</text>
</comment>
<evidence type="ECO:0000313" key="3">
    <source>
        <dbReference type="Proteomes" id="UP000639643"/>
    </source>
</evidence>
<dbReference type="InterPro" id="IPR001810">
    <property type="entry name" value="F-box_dom"/>
</dbReference>
<dbReference type="PROSITE" id="PS50181">
    <property type="entry name" value="FBOX"/>
    <property type="match status" value="1"/>
</dbReference>
<name>A0A8H6U738_9PEZI</name>
<evidence type="ECO:0000313" key="2">
    <source>
        <dbReference type="EMBL" id="KAF6842696.1"/>
    </source>
</evidence>
<dbReference type="Proteomes" id="UP000639643">
    <property type="component" value="Unassembled WGS sequence"/>
</dbReference>
<sequence length="269" mass="30413">MSSGRLFRCYTLDDAQLAKRCPLDNGRHTDASIPPRYSAGQLDCLPAELFLPVLMGVDIPSLTRLRSVNRRAMELVDSVPEYAAMIKQCPDVIRAIVSIQTDAFDCRTLHATLNTSSCSTCRRYGDYLYLITCRRVCSDCFGRLSEYDPLTRNEALPFFTSDGTPQRRAAISPRHRLRVANPPSVVSLPGYFGHAWNPAGKRRVRLFDRRSVAPDARDLGLFRSGLFRSDPARERRRFTAVVTAPYLSGKDQTISEEMMRGFVEFFQES</sequence>
<reference evidence="2" key="1">
    <citation type="journal article" date="2020" name="Phytopathology">
        <title>Genome Sequence Resources of Colletotrichum truncatum, C. plurivorum, C. musicola, and C. sojae: Four Species Pathogenic to Soybean (Glycine max).</title>
        <authorList>
            <person name="Rogerio F."/>
            <person name="Boufleur T.R."/>
            <person name="Ciampi-Guillardi M."/>
            <person name="Sukno S.A."/>
            <person name="Thon M.R."/>
            <person name="Massola Junior N.S."/>
            <person name="Baroncelli R."/>
        </authorList>
    </citation>
    <scope>NUCLEOTIDE SEQUENCE</scope>
    <source>
        <strain evidence="2">LFN0074</strain>
    </source>
</reference>
<protein>
    <submittedName>
        <fullName evidence="2">F-box domain-containing protein</fullName>
    </submittedName>
</protein>
<evidence type="ECO:0000259" key="1">
    <source>
        <dbReference type="PROSITE" id="PS50181"/>
    </source>
</evidence>